<keyword evidence="1" id="KW-1133">Transmembrane helix</keyword>
<dbReference type="EMBL" id="JBHSXH010000009">
    <property type="protein sequence ID" value="MFC6824641.1"/>
    <property type="molecule type" value="Genomic_DNA"/>
</dbReference>
<feature type="transmembrane region" description="Helical" evidence="1">
    <location>
        <begin position="104"/>
        <end position="122"/>
    </location>
</feature>
<dbReference type="RefSeq" id="WP_379693822.1">
    <property type="nucleotide sequence ID" value="NZ_JBHSXH010000009.1"/>
</dbReference>
<organism evidence="2 3">
    <name type="scientific">Halopelagius fulvigenes</name>
    <dbReference type="NCBI Taxonomy" id="1198324"/>
    <lineage>
        <taxon>Archaea</taxon>
        <taxon>Methanobacteriati</taxon>
        <taxon>Methanobacteriota</taxon>
        <taxon>Stenosarchaea group</taxon>
        <taxon>Halobacteria</taxon>
        <taxon>Halobacteriales</taxon>
        <taxon>Haloferacaceae</taxon>
    </lineage>
</organism>
<accession>A0ABD5TVR0</accession>
<proteinExistence type="predicted"/>
<dbReference type="AlphaFoldDB" id="A0ABD5TVR0"/>
<comment type="caution">
    <text evidence="2">The sequence shown here is derived from an EMBL/GenBank/DDBJ whole genome shotgun (WGS) entry which is preliminary data.</text>
</comment>
<keyword evidence="1" id="KW-0472">Membrane</keyword>
<reference evidence="2 3" key="1">
    <citation type="journal article" date="2019" name="Int. J. Syst. Evol. Microbiol.">
        <title>The Global Catalogue of Microorganisms (GCM) 10K type strain sequencing project: providing services to taxonomists for standard genome sequencing and annotation.</title>
        <authorList>
            <consortium name="The Broad Institute Genomics Platform"/>
            <consortium name="The Broad Institute Genome Sequencing Center for Infectious Disease"/>
            <person name="Wu L."/>
            <person name="Ma J."/>
        </authorList>
    </citation>
    <scope>NUCLEOTIDE SEQUENCE [LARGE SCALE GENOMIC DNA]</scope>
    <source>
        <strain evidence="2 3">YIM 94188</strain>
    </source>
</reference>
<dbReference type="Proteomes" id="UP001596408">
    <property type="component" value="Unassembled WGS sequence"/>
</dbReference>
<evidence type="ECO:0000313" key="3">
    <source>
        <dbReference type="Proteomes" id="UP001596408"/>
    </source>
</evidence>
<keyword evidence="1" id="KW-0812">Transmembrane</keyword>
<feature type="transmembrane region" description="Helical" evidence="1">
    <location>
        <begin position="79"/>
        <end position="97"/>
    </location>
</feature>
<keyword evidence="3" id="KW-1185">Reference proteome</keyword>
<protein>
    <submittedName>
        <fullName evidence="2">Uncharacterized protein</fullName>
    </submittedName>
</protein>
<feature type="transmembrane region" description="Helical" evidence="1">
    <location>
        <begin position="34"/>
        <end position="52"/>
    </location>
</feature>
<sequence>MRQLYLAALRPTMNTSDSSTASWSANDSEGPTRALSYAGAGLAVLVALLHLLHPSHGMVELFAALNGDWRLLQYDPRPVAFVLSGTALLVGVSLSRNARDRRPYYLAGMLLSALYVVGYFAWHFTGHGGFLPGREPLLHGLSPMENVVSHLTTDLWAAASKAAEIGLFTVLAVLYAES</sequence>
<evidence type="ECO:0000256" key="1">
    <source>
        <dbReference type="SAM" id="Phobius"/>
    </source>
</evidence>
<evidence type="ECO:0000313" key="2">
    <source>
        <dbReference type="EMBL" id="MFC6824641.1"/>
    </source>
</evidence>
<gene>
    <name evidence="2" type="ORF">ACFQEV_06470</name>
</gene>
<name>A0ABD5TVR0_9EURY</name>